<dbReference type="Proteomes" id="UP001055879">
    <property type="component" value="Linkage Group LG01"/>
</dbReference>
<reference evidence="1 2" key="2">
    <citation type="journal article" date="2022" name="Mol. Ecol. Resour.">
        <title>The genomes of chicory, endive, great burdock and yacon provide insights into Asteraceae paleo-polyploidization history and plant inulin production.</title>
        <authorList>
            <person name="Fan W."/>
            <person name="Wang S."/>
            <person name="Wang H."/>
            <person name="Wang A."/>
            <person name="Jiang F."/>
            <person name="Liu H."/>
            <person name="Zhao H."/>
            <person name="Xu D."/>
            <person name="Zhang Y."/>
        </authorList>
    </citation>
    <scope>NUCLEOTIDE SEQUENCE [LARGE SCALE GENOMIC DNA]</scope>
    <source>
        <strain evidence="2">cv. Niubang</strain>
    </source>
</reference>
<organism evidence="1 2">
    <name type="scientific">Arctium lappa</name>
    <name type="common">Greater burdock</name>
    <name type="synonym">Lappa major</name>
    <dbReference type="NCBI Taxonomy" id="4217"/>
    <lineage>
        <taxon>Eukaryota</taxon>
        <taxon>Viridiplantae</taxon>
        <taxon>Streptophyta</taxon>
        <taxon>Embryophyta</taxon>
        <taxon>Tracheophyta</taxon>
        <taxon>Spermatophyta</taxon>
        <taxon>Magnoliopsida</taxon>
        <taxon>eudicotyledons</taxon>
        <taxon>Gunneridae</taxon>
        <taxon>Pentapetalae</taxon>
        <taxon>asterids</taxon>
        <taxon>campanulids</taxon>
        <taxon>Asterales</taxon>
        <taxon>Asteraceae</taxon>
        <taxon>Carduoideae</taxon>
        <taxon>Cardueae</taxon>
        <taxon>Arctiinae</taxon>
        <taxon>Arctium</taxon>
    </lineage>
</organism>
<accession>A0ACB9FQ48</accession>
<reference evidence="2" key="1">
    <citation type="journal article" date="2022" name="Mol. Ecol. Resour.">
        <title>The genomes of chicory, endive, great burdock and yacon provide insights into Asteraceae palaeo-polyploidization history and plant inulin production.</title>
        <authorList>
            <person name="Fan W."/>
            <person name="Wang S."/>
            <person name="Wang H."/>
            <person name="Wang A."/>
            <person name="Jiang F."/>
            <person name="Liu H."/>
            <person name="Zhao H."/>
            <person name="Xu D."/>
            <person name="Zhang Y."/>
        </authorList>
    </citation>
    <scope>NUCLEOTIDE SEQUENCE [LARGE SCALE GENOMIC DNA]</scope>
    <source>
        <strain evidence="2">cv. Niubang</strain>
    </source>
</reference>
<gene>
    <name evidence="1" type="ORF">L6452_04126</name>
</gene>
<evidence type="ECO:0000313" key="2">
    <source>
        <dbReference type="Proteomes" id="UP001055879"/>
    </source>
</evidence>
<keyword evidence="2" id="KW-1185">Reference proteome</keyword>
<proteinExistence type="predicted"/>
<name>A0ACB9FQ48_ARCLA</name>
<sequence>MPKNTRKFKSNPGNNSLHNIQSSSIRDIIGDRRFNGQFSHVNTHGTEALKKVKRMKVGEAETDDLPNLGRNASSIQFEAAEDPRRCCGDFSAKTSEYAFFKKMKENTCSNVNVHRKYHDNQLDNVQQSDHFTREEIHDVQKDIIKYDRSSFHVEKERADEAHYSFLSPPCCGSKKSEVNHAFRAGSTSAPKVRPGEYNWLSPSVGSKTKTSGDKGVFSAKREKLRHWVADKSLNETNELSSKGFDLVSVLISRILPKDQENNCRREQTKNGSKCKLPSFSEPEAATPITSHEGYKRKLTKSHHISNLDDGFSRSRRKLVDMDLLEWDLTGLESWSAGQAPKSSFQYDRSRTEDGFRIPNFAIESILSFDKPLSRYESSNVTELEELDFDNGPKLLEQPRTLLLGWENDSFEDGFHLSELNSQKEINTFSDDDYQLCVLDRFISSPPPSPKTRPDSPYYLLDGIVTPYIDRHLEEKHVLSSSYAPKHLMLPLEDCSINIPTQDHTWCPNDESLNEKERDVDSESFLFLIQSPANNLLRFLNTGLRSFVVDDENDENFVYGPDRFLEGRVKGYHPFSFMESFHDKHFDHIGYPLLLHDSSKNE</sequence>
<evidence type="ECO:0000313" key="1">
    <source>
        <dbReference type="EMBL" id="KAI3772930.1"/>
    </source>
</evidence>
<comment type="caution">
    <text evidence="1">The sequence shown here is derived from an EMBL/GenBank/DDBJ whole genome shotgun (WGS) entry which is preliminary data.</text>
</comment>
<protein>
    <submittedName>
        <fullName evidence="1">Uncharacterized protein</fullName>
    </submittedName>
</protein>
<dbReference type="EMBL" id="CM042047">
    <property type="protein sequence ID" value="KAI3772930.1"/>
    <property type="molecule type" value="Genomic_DNA"/>
</dbReference>